<feature type="transmembrane region" description="Helical" evidence="6">
    <location>
        <begin position="293"/>
        <end position="312"/>
    </location>
</feature>
<accession>J4UC37</accession>
<dbReference type="PANTHER" id="PTHR23501:SF198">
    <property type="entry name" value="AZOLE RESISTANCE PROTEIN 1-RELATED"/>
    <property type="match status" value="1"/>
</dbReference>
<evidence type="ECO:0000256" key="6">
    <source>
        <dbReference type="SAM" id="Phobius"/>
    </source>
</evidence>
<feature type="region of interest" description="Disordered" evidence="5">
    <location>
        <begin position="28"/>
        <end position="83"/>
    </location>
</feature>
<evidence type="ECO:0000313" key="9">
    <source>
        <dbReference type="Proteomes" id="UP000002748"/>
    </source>
</evidence>
<evidence type="ECO:0000256" key="3">
    <source>
        <dbReference type="ARBA" id="ARBA00022989"/>
    </source>
</evidence>
<dbReference type="GO" id="GO:0022857">
    <property type="term" value="F:transmembrane transporter activity"/>
    <property type="evidence" value="ECO:0007669"/>
    <property type="project" value="InterPro"/>
</dbReference>
<dbReference type="SUPFAM" id="SSF103473">
    <property type="entry name" value="MFS general substrate transporter"/>
    <property type="match status" value="1"/>
</dbReference>
<protein>
    <submittedName>
        <fullName evidence="8">Transporter</fullName>
    </submittedName>
</protein>
<name>J4UC37_TRIAS</name>
<dbReference type="AlphaFoldDB" id="J4UC37"/>
<dbReference type="VEuPathDB" id="FungiDB:A1Q1_02511"/>
<feature type="transmembrane region" description="Helical" evidence="6">
    <location>
        <begin position="192"/>
        <end position="213"/>
    </location>
</feature>
<comment type="subcellular location">
    <subcellularLocation>
        <location evidence="1">Membrane</location>
        <topology evidence="1">Multi-pass membrane protein</topology>
    </subcellularLocation>
</comment>
<dbReference type="InterPro" id="IPR011701">
    <property type="entry name" value="MFS"/>
</dbReference>
<dbReference type="Pfam" id="PF07690">
    <property type="entry name" value="MFS_1"/>
    <property type="match status" value="1"/>
</dbReference>
<feature type="transmembrane region" description="Helical" evidence="6">
    <location>
        <begin position="458"/>
        <end position="477"/>
    </location>
</feature>
<dbReference type="RefSeq" id="XP_014179248.1">
    <property type="nucleotide sequence ID" value="XM_014323773.1"/>
</dbReference>
<dbReference type="Proteomes" id="UP000002748">
    <property type="component" value="Unassembled WGS sequence"/>
</dbReference>
<feature type="transmembrane region" description="Helical" evidence="6">
    <location>
        <begin position="363"/>
        <end position="388"/>
    </location>
</feature>
<dbReference type="Gene3D" id="1.20.1250.20">
    <property type="entry name" value="MFS general substrate transporter like domains"/>
    <property type="match status" value="1"/>
</dbReference>
<feature type="transmembrane region" description="Helical" evidence="6">
    <location>
        <begin position="427"/>
        <end position="446"/>
    </location>
</feature>
<dbReference type="EMBL" id="ALBS01000203">
    <property type="protein sequence ID" value="EJT48490.1"/>
    <property type="molecule type" value="Genomic_DNA"/>
</dbReference>
<dbReference type="PRINTS" id="PR01036">
    <property type="entry name" value="TCRTETB"/>
</dbReference>
<gene>
    <name evidence="8" type="ORF">A1Q1_02511</name>
</gene>
<dbReference type="Gene3D" id="1.20.1720.10">
    <property type="entry name" value="Multidrug resistance protein D"/>
    <property type="match status" value="1"/>
</dbReference>
<dbReference type="KEGG" id="tasa:A1Q1_02511"/>
<feature type="transmembrane region" description="Helical" evidence="6">
    <location>
        <begin position="162"/>
        <end position="180"/>
    </location>
</feature>
<organism evidence="8 9">
    <name type="scientific">Trichosporon asahii var. asahii (strain ATCC 90039 / CBS 2479 / JCM 2466 / KCTC 7840 / NBRC 103889/ NCYC 2677 / UAMH 7654)</name>
    <name type="common">Yeast</name>
    <dbReference type="NCBI Taxonomy" id="1186058"/>
    <lineage>
        <taxon>Eukaryota</taxon>
        <taxon>Fungi</taxon>
        <taxon>Dikarya</taxon>
        <taxon>Basidiomycota</taxon>
        <taxon>Agaricomycotina</taxon>
        <taxon>Tremellomycetes</taxon>
        <taxon>Trichosporonales</taxon>
        <taxon>Trichosporonaceae</taxon>
        <taxon>Trichosporon</taxon>
    </lineage>
</organism>
<feature type="transmembrane region" description="Helical" evidence="6">
    <location>
        <begin position="95"/>
        <end position="123"/>
    </location>
</feature>
<dbReference type="HOGENOM" id="CLU_000960_22_1_1"/>
<feature type="transmembrane region" description="Helical" evidence="6">
    <location>
        <begin position="251"/>
        <end position="273"/>
    </location>
</feature>
<dbReference type="GO" id="GO:0005886">
    <property type="term" value="C:plasma membrane"/>
    <property type="evidence" value="ECO:0007669"/>
    <property type="project" value="TreeGrafter"/>
</dbReference>
<sequence>MTTPTLARDPKVDSLGINASREDALTLVASDSKAPSMNSSKRDLDKLSTAGDAEPIEEKVAETDLEKQDGAAESTEPAAGGNGIPQDGVLHGWKMVLVFSALMLVVFMFALDQSIVATAIPVVASQFQAFAEVPWLITAYFLTQCGFILLAGQLLTILKAKWVLLGAIFVFELGSLLCAVSNSMKMLIASRAIQGLGAAALFVSIIAIIAVITSVERRAFYFSFFGLAFVVSSVIGPLLGGVFTERLTWRWCFWINLPVGGAAAAAVFVFLPARDPGMKRSDGRTGWRALVKMDWIGSALVILFITCWLLALQWGGNNYAWSNWRIPVLFVFAILLTAAFFIWENWYGEYALMPKDILRNRTVISASGAVFMTMLAMLGGTYQLPLFYQAGRAQSPQESGISVIPFMLLTCAGIMIAGGFVTKFGRYYPFILIGPPIAIIGFALLYTVRVSTPNARIIGFQVLAGFGIGLSFQNIILSVQAEYAKTPELIPLASGTVSFFQLTGAAIGMGIVNTVQSVYLNKYLKSYAPDAPFDLVRQSTSAIYESVPPGPVRDEVIRAYVDAISKSYIPIYIALALALVFGIFIRNHNMLKLNVTPGMAA</sequence>
<dbReference type="PANTHER" id="PTHR23501">
    <property type="entry name" value="MAJOR FACILITATOR SUPERFAMILY"/>
    <property type="match status" value="1"/>
</dbReference>
<feature type="transmembrane region" description="Helical" evidence="6">
    <location>
        <begin position="400"/>
        <end position="421"/>
    </location>
</feature>
<keyword evidence="2 6" id="KW-0812">Transmembrane</keyword>
<feature type="compositionally biased region" description="Basic and acidic residues" evidence="5">
    <location>
        <begin position="56"/>
        <end position="70"/>
    </location>
</feature>
<reference evidence="8 9" key="1">
    <citation type="journal article" date="2012" name="Eukaryot. Cell">
        <title>Draft genome sequence of CBS 2479, the standard type strain of Trichosporon asahii.</title>
        <authorList>
            <person name="Yang R.Y."/>
            <person name="Li H.T."/>
            <person name="Zhu H."/>
            <person name="Zhou G.P."/>
            <person name="Wang M."/>
            <person name="Wang L."/>
        </authorList>
    </citation>
    <scope>NUCLEOTIDE SEQUENCE [LARGE SCALE GENOMIC DNA]</scope>
    <source>
        <strain evidence="9">ATCC 90039 / CBS 2479 / JCM 2466 / KCTC 7840 / NCYC 2677 / UAMH 7654</strain>
    </source>
</reference>
<comment type="caution">
    <text evidence="8">The sequence shown here is derived from an EMBL/GenBank/DDBJ whole genome shotgun (WGS) entry which is preliminary data.</text>
</comment>
<keyword evidence="4 6" id="KW-0472">Membrane</keyword>
<evidence type="ECO:0000313" key="8">
    <source>
        <dbReference type="EMBL" id="EJT48490.1"/>
    </source>
</evidence>
<dbReference type="GeneID" id="25986025"/>
<dbReference type="InterPro" id="IPR020846">
    <property type="entry name" value="MFS_dom"/>
</dbReference>
<dbReference type="OrthoDB" id="10021397at2759"/>
<proteinExistence type="predicted"/>
<dbReference type="InterPro" id="IPR036259">
    <property type="entry name" value="MFS_trans_sf"/>
</dbReference>
<feature type="domain" description="Major facilitator superfamily (MFS) profile" evidence="7">
    <location>
        <begin position="98"/>
        <end position="590"/>
    </location>
</feature>
<feature type="transmembrane region" description="Helical" evidence="6">
    <location>
        <begin position="219"/>
        <end position="239"/>
    </location>
</feature>
<evidence type="ECO:0000256" key="2">
    <source>
        <dbReference type="ARBA" id="ARBA00022692"/>
    </source>
</evidence>
<evidence type="ECO:0000256" key="5">
    <source>
        <dbReference type="SAM" id="MobiDB-lite"/>
    </source>
</evidence>
<dbReference type="PROSITE" id="PS50850">
    <property type="entry name" value="MFS"/>
    <property type="match status" value="1"/>
</dbReference>
<feature type="transmembrane region" description="Helical" evidence="6">
    <location>
        <begin position="135"/>
        <end position="156"/>
    </location>
</feature>
<feature type="transmembrane region" description="Helical" evidence="6">
    <location>
        <begin position="324"/>
        <end position="343"/>
    </location>
</feature>
<evidence type="ECO:0000256" key="1">
    <source>
        <dbReference type="ARBA" id="ARBA00004141"/>
    </source>
</evidence>
<evidence type="ECO:0000259" key="7">
    <source>
        <dbReference type="PROSITE" id="PS50850"/>
    </source>
</evidence>
<dbReference type="CDD" id="cd17502">
    <property type="entry name" value="MFS_Azr1_MDR_like"/>
    <property type="match status" value="1"/>
</dbReference>
<feature type="transmembrane region" description="Helical" evidence="6">
    <location>
        <begin position="489"/>
        <end position="512"/>
    </location>
</feature>
<evidence type="ECO:0000256" key="4">
    <source>
        <dbReference type="ARBA" id="ARBA00023136"/>
    </source>
</evidence>
<feature type="transmembrane region" description="Helical" evidence="6">
    <location>
        <begin position="568"/>
        <end position="585"/>
    </location>
</feature>
<keyword evidence="3 6" id="KW-1133">Transmembrane helix</keyword>